<name>A0ABV3EXV7_9ACTN</name>
<feature type="region of interest" description="Disordered" evidence="1">
    <location>
        <begin position="362"/>
        <end position="390"/>
    </location>
</feature>
<feature type="transmembrane region" description="Helical" evidence="2">
    <location>
        <begin position="240"/>
        <end position="261"/>
    </location>
</feature>
<proteinExistence type="predicted"/>
<evidence type="ECO:0008006" key="5">
    <source>
        <dbReference type="Google" id="ProtNLM"/>
    </source>
</evidence>
<gene>
    <name evidence="3" type="ORF">AB0D95_27325</name>
</gene>
<feature type="transmembrane region" description="Helical" evidence="2">
    <location>
        <begin position="29"/>
        <end position="48"/>
    </location>
</feature>
<feature type="compositionally biased region" description="Polar residues" evidence="1">
    <location>
        <begin position="380"/>
        <end position="390"/>
    </location>
</feature>
<keyword evidence="2" id="KW-0472">Membrane</keyword>
<comment type="caution">
    <text evidence="3">The sequence shown here is derived from an EMBL/GenBank/DDBJ whole genome shotgun (WGS) entry which is preliminary data.</text>
</comment>
<keyword evidence="2" id="KW-1133">Transmembrane helix</keyword>
<evidence type="ECO:0000313" key="3">
    <source>
        <dbReference type="EMBL" id="MEU9580936.1"/>
    </source>
</evidence>
<organism evidence="3 4">
    <name type="scientific">Streptomyces chilikensis</name>
    <dbReference type="NCBI Taxonomy" id="1194079"/>
    <lineage>
        <taxon>Bacteria</taxon>
        <taxon>Bacillati</taxon>
        <taxon>Actinomycetota</taxon>
        <taxon>Actinomycetes</taxon>
        <taxon>Kitasatosporales</taxon>
        <taxon>Streptomycetaceae</taxon>
        <taxon>Streptomyces</taxon>
    </lineage>
</organism>
<evidence type="ECO:0000256" key="2">
    <source>
        <dbReference type="SAM" id="Phobius"/>
    </source>
</evidence>
<feature type="transmembrane region" description="Helical" evidence="2">
    <location>
        <begin position="273"/>
        <end position="293"/>
    </location>
</feature>
<keyword evidence="2" id="KW-0812">Transmembrane</keyword>
<accession>A0ABV3EXV7</accession>
<feature type="transmembrane region" description="Helical" evidence="2">
    <location>
        <begin position="124"/>
        <end position="147"/>
    </location>
</feature>
<feature type="transmembrane region" description="Helical" evidence="2">
    <location>
        <begin position="98"/>
        <end position="117"/>
    </location>
</feature>
<protein>
    <recommendedName>
        <fullName evidence="5">Integral membrane protein</fullName>
    </recommendedName>
</protein>
<dbReference type="RefSeq" id="WP_359277080.1">
    <property type="nucleotide sequence ID" value="NZ_JBEZNA010000092.1"/>
</dbReference>
<dbReference type="EMBL" id="JBEZNA010000092">
    <property type="protein sequence ID" value="MEU9580936.1"/>
    <property type="molecule type" value="Genomic_DNA"/>
</dbReference>
<dbReference type="Proteomes" id="UP001551584">
    <property type="component" value="Unassembled WGS sequence"/>
</dbReference>
<keyword evidence="4" id="KW-1185">Reference proteome</keyword>
<feature type="transmembrane region" description="Helical" evidence="2">
    <location>
        <begin position="198"/>
        <end position="219"/>
    </location>
</feature>
<evidence type="ECO:0000313" key="4">
    <source>
        <dbReference type="Proteomes" id="UP001551584"/>
    </source>
</evidence>
<evidence type="ECO:0000256" key="1">
    <source>
        <dbReference type="SAM" id="MobiDB-lite"/>
    </source>
</evidence>
<reference evidence="3 4" key="1">
    <citation type="submission" date="2024-06" db="EMBL/GenBank/DDBJ databases">
        <title>The Natural Products Discovery Center: Release of the First 8490 Sequenced Strains for Exploring Actinobacteria Biosynthetic Diversity.</title>
        <authorList>
            <person name="Kalkreuter E."/>
            <person name="Kautsar S.A."/>
            <person name="Yang D."/>
            <person name="Bader C.D."/>
            <person name="Teijaro C.N."/>
            <person name="Fluegel L."/>
            <person name="Davis C.M."/>
            <person name="Simpson J.R."/>
            <person name="Lauterbach L."/>
            <person name="Steele A.D."/>
            <person name="Gui C."/>
            <person name="Meng S."/>
            <person name="Li G."/>
            <person name="Viehrig K."/>
            <person name="Ye F."/>
            <person name="Su P."/>
            <person name="Kiefer A.F."/>
            <person name="Nichols A."/>
            <person name="Cepeda A.J."/>
            <person name="Yan W."/>
            <person name="Fan B."/>
            <person name="Jiang Y."/>
            <person name="Adhikari A."/>
            <person name="Zheng C.-J."/>
            <person name="Schuster L."/>
            <person name="Cowan T.M."/>
            <person name="Smanski M.J."/>
            <person name="Chevrette M.G."/>
            <person name="De Carvalho L.P.S."/>
            <person name="Shen B."/>
        </authorList>
    </citation>
    <scope>NUCLEOTIDE SEQUENCE [LARGE SCALE GENOMIC DNA]</scope>
    <source>
        <strain evidence="3 4">NPDC048117</strain>
    </source>
</reference>
<sequence>MDLEKRTEPVADRRDGGCLVAAVRLPVRLVALVVVLPLRMLWDLAVVAGRSVRTAVLAPLWRGFVRAVTWLGRALLVTPARWLYRWVLAPAGRGAARVLRGTGAGLARILGGVWWVLRGTGRGVAVAVVRLVRWLLLAPAVLAYRWVLTPVGHALRWLGHRFLDGARWLYRRALTPLGHAGRRLARGVWAVLRALGAAVAWLVRWLVVAPAVALHRWVLEPLGRGVARTLRRAAAVVGRLLRWLVVAPLTAVGRVLAVVAREAGEALGHAWRIAGRISLVLGRFLATLLRWIFVEPVRLAFRAVLAPAGRFVRDAVLRPVGRVVRETGRAVGNAFAAARVTAREVRRELRTALFGAPREAPVRAGAADRRELGGPEARTLGSSTTALTKD</sequence>